<dbReference type="KEGG" id="bct:GEM_4691"/>
<accession>A0A9W3PC05</accession>
<evidence type="ECO:0000313" key="2">
    <source>
        <dbReference type="EMBL" id="AFQ51081.1"/>
    </source>
</evidence>
<dbReference type="InterPro" id="IPR011008">
    <property type="entry name" value="Dimeric_a/b-barrel"/>
</dbReference>
<dbReference type="PANTHER" id="PTHR41521:SF4">
    <property type="entry name" value="BLR0684 PROTEIN"/>
    <property type="match status" value="1"/>
</dbReference>
<dbReference type="Pfam" id="PF07045">
    <property type="entry name" value="DUF1330"/>
    <property type="match status" value="1"/>
</dbReference>
<evidence type="ECO:0000313" key="3">
    <source>
        <dbReference type="Proteomes" id="UP000032866"/>
    </source>
</evidence>
<protein>
    <recommendedName>
        <fullName evidence="1">DUF1330 domain-containing protein</fullName>
    </recommendedName>
</protein>
<dbReference type="Gene3D" id="3.30.70.100">
    <property type="match status" value="1"/>
</dbReference>
<dbReference type="EMBL" id="CP003775">
    <property type="protein sequence ID" value="AFQ51081.1"/>
    <property type="molecule type" value="Genomic_DNA"/>
</dbReference>
<gene>
    <name evidence="2" type="ORF">GEM_4691</name>
</gene>
<dbReference type="AlphaFoldDB" id="A0A9W3PC05"/>
<name>A0A9W3PC05_BURCE</name>
<sequence length="95" mass="10614">MVAYAIFVGTVQDHDAYQVYRDKVMPTIDAYGGRFITRGANLRVIEGEWNLPAPVILEFPSRSAAEAWYDSAEYREILDIRLNSGSGVFVLVDGV</sequence>
<dbReference type="RefSeq" id="WP_014899844.1">
    <property type="nucleotide sequence ID" value="NC_018514.1"/>
</dbReference>
<dbReference type="PANTHER" id="PTHR41521">
    <property type="match status" value="1"/>
</dbReference>
<reference evidence="2 3" key="1">
    <citation type="journal article" date="2012" name="J. Bacteriol.">
        <title>Complete Genome Sequence of Burkholderia sp. Strain GG4, a Betaproteobacterium That Reduces 3-Oxo-N-Acylhomoserine Lactones and Produces Different N-Acylhomoserine Lactones.</title>
        <authorList>
            <person name="Hong K.W."/>
            <person name="Koh C.L."/>
            <person name="Sam C.K."/>
            <person name="Yin W.F."/>
            <person name="Chan K.G."/>
        </authorList>
    </citation>
    <scope>NUCLEOTIDE SEQUENCE [LARGE SCALE GENOMIC DNA]</scope>
    <source>
        <strain evidence="2 3">GG4</strain>
    </source>
</reference>
<dbReference type="SUPFAM" id="SSF54909">
    <property type="entry name" value="Dimeric alpha+beta barrel"/>
    <property type="match status" value="1"/>
</dbReference>
<feature type="domain" description="DUF1330" evidence="1">
    <location>
        <begin position="3"/>
        <end position="95"/>
    </location>
</feature>
<organism evidence="2 3">
    <name type="scientific">Burkholderia cepacia GG4</name>
    <dbReference type="NCBI Taxonomy" id="1009846"/>
    <lineage>
        <taxon>Bacteria</taxon>
        <taxon>Pseudomonadati</taxon>
        <taxon>Pseudomonadota</taxon>
        <taxon>Betaproteobacteria</taxon>
        <taxon>Burkholderiales</taxon>
        <taxon>Burkholderiaceae</taxon>
        <taxon>Burkholderia</taxon>
        <taxon>Burkholderia cepacia complex</taxon>
    </lineage>
</organism>
<dbReference type="Proteomes" id="UP000032866">
    <property type="component" value="Chromosome 2"/>
</dbReference>
<evidence type="ECO:0000259" key="1">
    <source>
        <dbReference type="Pfam" id="PF07045"/>
    </source>
</evidence>
<proteinExistence type="predicted"/>
<dbReference type="InterPro" id="IPR010753">
    <property type="entry name" value="DUF1330"/>
</dbReference>